<name>A0ACC6PS66_9ACTN</name>
<protein>
    <submittedName>
        <fullName evidence="1">DUF3592 domain-containing protein</fullName>
    </submittedName>
</protein>
<dbReference type="Proteomes" id="UP001377168">
    <property type="component" value="Unassembled WGS sequence"/>
</dbReference>
<accession>A0ACC6PS66</accession>
<evidence type="ECO:0000313" key="2">
    <source>
        <dbReference type="Proteomes" id="UP001377168"/>
    </source>
</evidence>
<proteinExistence type="predicted"/>
<reference evidence="1" key="1">
    <citation type="submission" date="2024-03" db="EMBL/GenBank/DDBJ databases">
        <title>Novel Streptomyces species of biotechnological and ecological value are a feature of Machair soil.</title>
        <authorList>
            <person name="Prole J.R."/>
            <person name="Goodfellow M."/>
            <person name="Allenby N."/>
            <person name="Ward A.C."/>
        </authorList>
    </citation>
    <scope>NUCLEOTIDE SEQUENCE</scope>
    <source>
        <strain evidence="1">MS2.AVA.5</strain>
    </source>
</reference>
<keyword evidence="2" id="KW-1185">Reference proteome</keyword>
<gene>
    <name evidence="1" type="ORF">WKI67_13010</name>
</gene>
<sequence length="123" mass="12874">MHIVFATVTVLGGLVAALAGGHGLRQTRRITGDGHLVMALVKPPPRGAERPVLEFETQDGRVMEIVSPVAELTVGTSVGVSYDARDPRDVVVDGHRRTGVDKGFVIAGLLLMVIGLVLAVSGL</sequence>
<comment type="caution">
    <text evidence="1">The sequence shown here is derived from an EMBL/GenBank/DDBJ whole genome shotgun (WGS) entry which is preliminary data.</text>
</comment>
<evidence type="ECO:0000313" key="1">
    <source>
        <dbReference type="EMBL" id="MEJ8634308.1"/>
    </source>
</evidence>
<organism evidence="1 2">
    <name type="scientific">Streptomyces achmelvichensis</name>
    <dbReference type="NCBI Taxonomy" id="3134111"/>
    <lineage>
        <taxon>Bacteria</taxon>
        <taxon>Bacillati</taxon>
        <taxon>Actinomycetota</taxon>
        <taxon>Actinomycetes</taxon>
        <taxon>Kitasatosporales</taxon>
        <taxon>Streptomycetaceae</taxon>
        <taxon>Streptomyces</taxon>
    </lineage>
</organism>
<dbReference type="EMBL" id="JBBKAJ010000022">
    <property type="protein sequence ID" value="MEJ8634308.1"/>
    <property type="molecule type" value="Genomic_DNA"/>
</dbReference>